<evidence type="ECO:0000313" key="1">
    <source>
        <dbReference type="EMBL" id="BDQ60320.1"/>
    </source>
</evidence>
<gene>
    <name evidence="1" type="ORF">EfsSVR2332_03980</name>
</gene>
<reference evidence="1" key="1">
    <citation type="submission" date="2022-08" db="EMBL/GenBank/DDBJ databases">
        <title>Molecular epidemiological analysis of five strains of VanD-type vancomycin-resistant Enterococcus faecalis.</title>
        <authorList>
            <person name="Mimura K."/>
            <person name="Hashimoto Y."/>
            <person name="Tomita H."/>
        </authorList>
    </citation>
    <scope>NUCLEOTIDE SEQUENCE</scope>
    <source>
        <strain evidence="1">SVR2332</strain>
    </source>
</reference>
<organism evidence="1 2">
    <name type="scientific">Enterococcus faecalis</name>
    <name type="common">Streptococcus faecalis</name>
    <dbReference type="NCBI Taxonomy" id="1351"/>
    <lineage>
        <taxon>Bacteria</taxon>
        <taxon>Bacillati</taxon>
        <taxon>Bacillota</taxon>
        <taxon>Bacilli</taxon>
        <taxon>Lactobacillales</taxon>
        <taxon>Enterococcaceae</taxon>
        <taxon>Enterococcus</taxon>
    </lineage>
</organism>
<dbReference type="Proteomes" id="UP001317613">
    <property type="component" value="Chromosome"/>
</dbReference>
<dbReference type="EMBL" id="AP026729">
    <property type="protein sequence ID" value="BDQ60320.1"/>
    <property type="molecule type" value="Genomic_DNA"/>
</dbReference>
<sequence length="207" mass="23238">MEIGKSDWNNHTLIFGLIIKICEFVRVYTMFNDGRSKKVVFVAHCFLNQNSISDGTAIYPAANKDVVDFFLNADIGIVQMPCPEFCCLGLDRGNIHGADSPVVVENTRIRSAMQNDESNLKLTRLADYVVQHIMEYKKYGFEVIGIIGANRSPNCGVETTSDNDAEINGMGLFIDKIFRRLLRENISIPMIGIKGTDNIQEKLQQLI</sequence>
<name>A0AC59HKS7_ENTFL</name>
<protein>
    <submittedName>
        <fullName evidence="1">Uncharacterized protein</fullName>
    </submittedName>
</protein>
<accession>A0AC59HKS7</accession>
<evidence type="ECO:0000313" key="2">
    <source>
        <dbReference type="Proteomes" id="UP001317613"/>
    </source>
</evidence>
<proteinExistence type="predicted"/>